<keyword evidence="6" id="KW-1133">Transmembrane helix</keyword>
<dbReference type="PROSITE" id="PS50192">
    <property type="entry name" value="T_SNARE"/>
    <property type="match status" value="1"/>
</dbReference>
<keyword evidence="2" id="KW-0997">Cell inner membrane</keyword>
<dbReference type="InterPro" id="IPR000727">
    <property type="entry name" value="T_SNARE_dom"/>
</dbReference>
<proteinExistence type="inferred from homology"/>
<dbReference type="Gene3D" id="1.10.8.500">
    <property type="entry name" value="HAMP domain in histidine kinase"/>
    <property type="match status" value="1"/>
</dbReference>
<dbReference type="SMART" id="SM00283">
    <property type="entry name" value="MA"/>
    <property type="match status" value="1"/>
</dbReference>
<feature type="domain" description="T-SNARE coiled-coil homology" evidence="8">
    <location>
        <begin position="547"/>
        <end position="609"/>
    </location>
</feature>
<dbReference type="PROSITE" id="PS50111">
    <property type="entry name" value="CHEMOTAXIS_TRANSDUC_2"/>
    <property type="match status" value="1"/>
</dbReference>
<comment type="subcellular location">
    <subcellularLocation>
        <location evidence="1">Cell inner membrane</location>
        <topology evidence="1">Multi-pass membrane protein</topology>
    </subcellularLocation>
</comment>
<accession>A0ABS5I8M7</accession>
<protein>
    <submittedName>
        <fullName evidence="10">HAMP domain-containing protein</fullName>
    </submittedName>
</protein>
<dbReference type="Pfam" id="PF00015">
    <property type="entry name" value="MCPsignal"/>
    <property type="match status" value="1"/>
</dbReference>
<dbReference type="SUPFAM" id="SSF141371">
    <property type="entry name" value="PilZ domain-like"/>
    <property type="match status" value="1"/>
</dbReference>
<dbReference type="RefSeq" id="WP_211546141.1">
    <property type="nucleotide sequence ID" value="NZ_JAGTUF010000001.1"/>
</dbReference>
<evidence type="ECO:0000259" key="9">
    <source>
        <dbReference type="PROSITE" id="PS50885"/>
    </source>
</evidence>
<dbReference type="Pfam" id="PF00672">
    <property type="entry name" value="HAMP"/>
    <property type="match status" value="1"/>
</dbReference>
<evidence type="ECO:0000259" key="8">
    <source>
        <dbReference type="PROSITE" id="PS50192"/>
    </source>
</evidence>
<dbReference type="PRINTS" id="PR00260">
    <property type="entry name" value="CHEMTRNSDUCR"/>
</dbReference>
<evidence type="ECO:0000256" key="1">
    <source>
        <dbReference type="ARBA" id="ARBA00004429"/>
    </source>
</evidence>
<dbReference type="SUPFAM" id="SSF58104">
    <property type="entry name" value="Methyl-accepting chemotaxis protein (MCP) signaling domain"/>
    <property type="match status" value="1"/>
</dbReference>
<dbReference type="PROSITE" id="PS50885">
    <property type="entry name" value="HAMP"/>
    <property type="match status" value="1"/>
</dbReference>
<keyword evidence="2" id="KW-1003">Cell membrane</keyword>
<comment type="similarity">
    <text evidence="4">Belongs to the methyl-accepting chemotaxis (MCP) protein family.</text>
</comment>
<evidence type="ECO:0000313" key="10">
    <source>
        <dbReference type="EMBL" id="MBR9970669.1"/>
    </source>
</evidence>
<gene>
    <name evidence="10" type="ORF">KEC16_02950</name>
</gene>
<keyword evidence="3 5" id="KW-0807">Transducer</keyword>
<feature type="transmembrane region" description="Helical" evidence="6">
    <location>
        <begin position="14"/>
        <end position="34"/>
    </location>
</feature>
<dbReference type="EMBL" id="JAGTUF010000001">
    <property type="protein sequence ID" value="MBR9970669.1"/>
    <property type="molecule type" value="Genomic_DNA"/>
</dbReference>
<organism evidence="10 11">
    <name type="scientific">Magnetospirillum sulfuroxidans</name>
    <dbReference type="NCBI Taxonomy" id="611300"/>
    <lineage>
        <taxon>Bacteria</taxon>
        <taxon>Pseudomonadati</taxon>
        <taxon>Pseudomonadota</taxon>
        <taxon>Alphaproteobacteria</taxon>
        <taxon>Rhodospirillales</taxon>
        <taxon>Rhodospirillaceae</taxon>
        <taxon>Magnetospirillum</taxon>
    </lineage>
</organism>
<keyword evidence="6" id="KW-0472">Membrane</keyword>
<dbReference type="Gene3D" id="1.10.287.950">
    <property type="entry name" value="Methyl-accepting chemotaxis protein"/>
    <property type="match status" value="1"/>
</dbReference>
<feature type="domain" description="Methyl-accepting transducer" evidence="7">
    <location>
        <begin position="402"/>
        <end position="617"/>
    </location>
</feature>
<dbReference type="SMART" id="SM00304">
    <property type="entry name" value="HAMP"/>
    <property type="match status" value="1"/>
</dbReference>
<evidence type="ECO:0000259" key="7">
    <source>
        <dbReference type="PROSITE" id="PS50111"/>
    </source>
</evidence>
<evidence type="ECO:0000256" key="4">
    <source>
        <dbReference type="ARBA" id="ARBA00029447"/>
    </source>
</evidence>
<evidence type="ECO:0000313" key="11">
    <source>
        <dbReference type="Proteomes" id="UP000680714"/>
    </source>
</evidence>
<dbReference type="PANTHER" id="PTHR32089:SF112">
    <property type="entry name" value="LYSOZYME-LIKE PROTEIN-RELATED"/>
    <property type="match status" value="1"/>
</dbReference>
<keyword evidence="11" id="KW-1185">Reference proteome</keyword>
<evidence type="ECO:0000256" key="5">
    <source>
        <dbReference type="PROSITE-ProRule" id="PRU00284"/>
    </source>
</evidence>
<dbReference type="InterPro" id="IPR003660">
    <property type="entry name" value="HAMP_dom"/>
</dbReference>
<reference evidence="10 11" key="1">
    <citation type="submission" date="2021-04" db="EMBL/GenBank/DDBJ databases">
        <title>Magnetospirillum sulfuroxidans sp. nov., a facultative chemolithoautotrophic sulfur-oxidizing alphaproteobacterium isolated from freshwater sediment and proposals for Paramagetospirillum gen. nov., and Magnetospirillaceae fam. nov.</title>
        <authorList>
            <person name="Koziaeva V."/>
            <person name="Geelhoed J.S."/>
            <person name="Sorokin D.Y."/>
            <person name="Grouzdev D.S."/>
        </authorList>
    </citation>
    <scope>NUCLEOTIDE SEQUENCE [LARGE SCALE GENOMIC DNA]</scope>
    <source>
        <strain evidence="10 11">J10</strain>
    </source>
</reference>
<feature type="transmembrane region" description="Helical" evidence="6">
    <location>
        <begin position="280"/>
        <end position="304"/>
    </location>
</feature>
<dbReference type="CDD" id="cd06225">
    <property type="entry name" value="HAMP"/>
    <property type="match status" value="1"/>
</dbReference>
<comment type="caution">
    <text evidence="10">The sequence shown here is derived from an EMBL/GenBank/DDBJ whole genome shotgun (WGS) entry which is preliminary data.</text>
</comment>
<dbReference type="InterPro" id="IPR004089">
    <property type="entry name" value="MCPsignal_dom"/>
</dbReference>
<dbReference type="InterPro" id="IPR004090">
    <property type="entry name" value="Chemotax_Me-accpt_rcpt"/>
</dbReference>
<name>A0ABS5I8M7_9PROT</name>
<dbReference type="PANTHER" id="PTHR32089">
    <property type="entry name" value="METHYL-ACCEPTING CHEMOTAXIS PROTEIN MCPB"/>
    <property type="match status" value="1"/>
</dbReference>
<dbReference type="Proteomes" id="UP000680714">
    <property type="component" value="Unassembled WGS sequence"/>
</dbReference>
<feature type="domain" description="HAMP" evidence="9">
    <location>
        <begin position="301"/>
        <end position="354"/>
    </location>
</feature>
<evidence type="ECO:0000256" key="2">
    <source>
        <dbReference type="ARBA" id="ARBA00022519"/>
    </source>
</evidence>
<sequence>MSFLLSRLSLKRQISAIIALAGIVFALVGGVSVLSSLRQDRHDRDFLGYVELERITSVLAFDLLDARRREKDFLARRSDVEVDKHAAALADARLQLDKLARLHEGPQIAKIGDHLTAYADIFAKVVAAQRLIGYSEKDGALGDLRNSVHAVEQLLKDHDAPRLAVLMLMMRRHEKDFLARRDPKYQDDMSKRAAEFAALLAQSAMPAAVQDDITAKMRAYHQDFAAVVTATMALGAHTDGLARIYAAIEPDIDSLRLVSRVEATKAQTAREDVARFGQRASLSAILIGGALIAVLGSAIARGIYLPLQRMTAAMEQLAAGSMQIEIPSGQRRDEVGAMAKALQVFKDNAAAAQSLRHRQEQMRTEGEQAKLAALTTMAETVERESRLAVDRVAERTRSMAGNAEAMAHSADLVGSNAQGVAAAADQALANAQTVAAASEQLSASIAEIAQQVSSATQVTHDAVQSASQAQETIARLSDAVGRIDEITVLISEIASQTNLLALNATIEAARAGEAGKGFAVVAGEVKSLASQTARATGEISTQIAAIQSTTRHAVEAVGQIASNIDAVESIASAIAAAIEEQGAATGEIARNVAQTSDAATEVSARIADVSDEAQSTGQQAAQVSAISAEVADAIQNLRDTLIRVVRTSTREVDRRQDQRFSLNRAARLIIDGQALDGQTVDCGKNGATLAIDGGLELNGGSQAMVSIDGIGKDIAVEIVAAAGGQAHLHFLRPLPEAVLASIAA</sequence>
<keyword evidence="6" id="KW-0812">Transmembrane</keyword>
<evidence type="ECO:0000256" key="6">
    <source>
        <dbReference type="SAM" id="Phobius"/>
    </source>
</evidence>
<dbReference type="InterPro" id="IPR032255">
    <property type="entry name" value="HBM"/>
</dbReference>
<evidence type="ECO:0000256" key="3">
    <source>
        <dbReference type="ARBA" id="ARBA00023224"/>
    </source>
</evidence>
<dbReference type="SMART" id="SM01358">
    <property type="entry name" value="HBM"/>
    <property type="match status" value="1"/>
</dbReference>